<accession>A0A6I8W6Y5</accession>
<evidence type="ECO:0000313" key="2">
    <source>
        <dbReference type="RefSeq" id="XP_033239067.1"/>
    </source>
</evidence>
<sequence>MNIPIVLAVFVVVCITLIAGQRDDCEQLKRACDSCVNRPETAGDRNRNLPTLNRECRRRTRNTWVWRDINRCELTRLNCLGSDRRMNCGDIAELARMRRVRN</sequence>
<proteinExistence type="predicted"/>
<dbReference type="InParanoid" id="A0A0R3P7D8"/>
<dbReference type="InterPro" id="IPR003475">
    <property type="entry name" value="Insect_Unk"/>
</dbReference>
<name>A0A0R3P7D8_DROPS</name>
<dbReference type="Pfam" id="PF02448">
    <property type="entry name" value="L71"/>
    <property type="match status" value="1"/>
</dbReference>
<dbReference type="KEGG" id="dpo:6900339"/>
<dbReference type="AlphaFoldDB" id="A0A0R3P7D8"/>
<reference evidence="2" key="1">
    <citation type="submission" date="2025-08" db="UniProtKB">
        <authorList>
            <consortium name="RefSeq"/>
        </authorList>
    </citation>
    <scope>IDENTIFICATION</scope>
    <source>
        <strain evidence="2">MV-25-SWS-2005</strain>
        <tissue evidence="2">Whole body</tissue>
    </source>
</reference>
<accession>A0A0R3P7D8</accession>
<organism evidence="1 2">
    <name type="scientific">Drosophila pseudoobscura pseudoobscura</name>
    <name type="common">Fruit fly</name>
    <dbReference type="NCBI Taxonomy" id="46245"/>
    <lineage>
        <taxon>Eukaryota</taxon>
        <taxon>Metazoa</taxon>
        <taxon>Ecdysozoa</taxon>
        <taxon>Arthropoda</taxon>
        <taxon>Hexapoda</taxon>
        <taxon>Insecta</taxon>
        <taxon>Pterygota</taxon>
        <taxon>Neoptera</taxon>
        <taxon>Endopterygota</taxon>
        <taxon>Diptera</taxon>
        <taxon>Brachycera</taxon>
        <taxon>Muscomorpha</taxon>
        <taxon>Ephydroidea</taxon>
        <taxon>Drosophilidae</taxon>
        <taxon>Drosophila</taxon>
        <taxon>Sophophora</taxon>
    </lineage>
</organism>
<dbReference type="RefSeq" id="XP_033239067.1">
    <property type="nucleotide sequence ID" value="XM_033383176.1"/>
</dbReference>
<gene>
    <name evidence="2" type="primary">LOC6900339</name>
</gene>
<dbReference type="Proteomes" id="UP000001819">
    <property type="component" value="Chromosome X"/>
</dbReference>
<dbReference type="FunCoup" id="A0A0R3P7D8">
    <property type="interactions" value="52"/>
</dbReference>
<keyword evidence="1" id="KW-1185">Reference proteome</keyword>
<protein>
    <submittedName>
        <fullName evidence="2">Uncharacterized protein</fullName>
    </submittedName>
</protein>
<evidence type="ECO:0000313" key="1">
    <source>
        <dbReference type="Proteomes" id="UP000001819"/>
    </source>
</evidence>